<evidence type="ECO:0000256" key="10">
    <source>
        <dbReference type="ARBA" id="ARBA00023204"/>
    </source>
</evidence>
<feature type="domain" description="FPG-type" evidence="16">
    <location>
        <begin position="253"/>
        <end position="287"/>
    </location>
</feature>
<dbReference type="PANTHER" id="PTHR22993:SF9">
    <property type="entry name" value="FORMAMIDOPYRIMIDINE-DNA GLYCOSYLASE"/>
    <property type="match status" value="1"/>
</dbReference>
<evidence type="ECO:0000256" key="11">
    <source>
        <dbReference type="ARBA" id="ARBA00023239"/>
    </source>
</evidence>
<evidence type="ECO:0000313" key="18">
    <source>
        <dbReference type="EMBL" id="PIP33736.1"/>
    </source>
</evidence>
<dbReference type="SMART" id="SM00898">
    <property type="entry name" value="Fapy_DNA_glyco"/>
    <property type="match status" value="1"/>
</dbReference>
<dbReference type="AlphaFoldDB" id="A0A2G9ZKP0"/>
<keyword evidence="4 15" id="KW-0479">Metal-binding</keyword>
<gene>
    <name evidence="15" type="primary">mutM</name>
    <name evidence="15" type="synonym">fpg</name>
    <name evidence="18" type="ORF">COX22_02790</name>
</gene>
<dbReference type="Proteomes" id="UP000230729">
    <property type="component" value="Unassembled WGS sequence"/>
</dbReference>
<dbReference type="InterPro" id="IPR000214">
    <property type="entry name" value="Znf_DNA_glyclase/AP_lyase"/>
</dbReference>
<feature type="binding site" evidence="15">
    <location>
        <position position="168"/>
    </location>
    <ligand>
        <name>DNA</name>
        <dbReference type="ChEBI" id="CHEBI:16991"/>
    </ligand>
</feature>
<dbReference type="Pfam" id="PF01149">
    <property type="entry name" value="Fapy_DNA_glyco"/>
    <property type="match status" value="1"/>
</dbReference>
<proteinExistence type="inferred from homology"/>
<dbReference type="SUPFAM" id="SSF57716">
    <property type="entry name" value="Glucocorticoid receptor-like (DNA-binding domain)"/>
    <property type="match status" value="1"/>
</dbReference>
<name>A0A2G9ZKP0_9BACT</name>
<keyword evidence="12 15" id="KW-0511">Multifunctional enzyme</keyword>
<comment type="catalytic activity">
    <reaction evidence="14 15">
        <text>2'-deoxyribonucleotide-(2'-deoxyribose 5'-phosphate)-2'-deoxyribonucleotide-DNA = a 3'-end 2'-deoxyribonucleotide-(2,3-dehydro-2,3-deoxyribose 5'-phosphate)-DNA + a 5'-end 5'-phospho-2'-deoxyribonucleoside-DNA + H(+)</text>
        <dbReference type="Rhea" id="RHEA:66592"/>
        <dbReference type="Rhea" id="RHEA-COMP:13180"/>
        <dbReference type="Rhea" id="RHEA-COMP:16897"/>
        <dbReference type="Rhea" id="RHEA-COMP:17067"/>
        <dbReference type="ChEBI" id="CHEBI:15378"/>
        <dbReference type="ChEBI" id="CHEBI:136412"/>
        <dbReference type="ChEBI" id="CHEBI:157695"/>
        <dbReference type="ChEBI" id="CHEBI:167181"/>
        <dbReference type="EC" id="4.2.99.18"/>
    </reaction>
</comment>
<dbReference type="HAMAP" id="MF_00103">
    <property type="entry name" value="Fapy_DNA_glycosyl"/>
    <property type="match status" value="1"/>
</dbReference>
<dbReference type="Gene3D" id="3.20.190.10">
    <property type="entry name" value="MutM-like, N-terminal"/>
    <property type="match status" value="1"/>
</dbReference>
<evidence type="ECO:0000256" key="4">
    <source>
        <dbReference type="ARBA" id="ARBA00022723"/>
    </source>
</evidence>
<keyword evidence="7 15" id="KW-0378">Hydrolase</keyword>
<evidence type="ECO:0000256" key="13">
    <source>
        <dbReference type="ARBA" id="ARBA00023295"/>
    </source>
</evidence>
<evidence type="ECO:0000259" key="17">
    <source>
        <dbReference type="PROSITE" id="PS51068"/>
    </source>
</evidence>
<evidence type="ECO:0000259" key="16">
    <source>
        <dbReference type="PROSITE" id="PS51066"/>
    </source>
</evidence>
<dbReference type="NCBIfam" id="TIGR00577">
    <property type="entry name" value="fpg"/>
    <property type="match status" value="1"/>
</dbReference>
<dbReference type="Pfam" id="PF06831">
    <property type="entry name" value="H2TH"/>
    <property type="match status" value="1"/>
</dbReference>
<dbReference type="Pfam" id="PF06827">
    <property type="entry name" value="zf-FPG_IleRS"/>
    <property type="match status" value="1"/>
</dbReference>
<evidence type="ECO:0000256" key="9">
    <source>
        <dbReference type="ARBA" id="ARBA00023125"/>
    </source>
</evidence>
<dbReference type="CDD" id="cd08966">
    <property type="entry name" value="EcFpg-like_N"/>
    <property type="match status" value="1"/>
</dbReference>
<comment type="similarity">
    <text evidence="2 15">Belongs to the FPG family.</text>
</comment>
<dbReference type="InterPro" id="IPR010979">
    <property type="entry name" value="Ribosomal_uS13-like_H2TH"/>
</dbReference>
<feature type="active site" description="Proton donor; for delta-elimination activity" evidence="15">
    <location>
        <position position="277"/>
    </location>
</feature>
<evidence type="ECO:0000256" key="1">
    <source>
        <dbReference type="ARBA" id="ARBA00001668"/>
    </source>
</evidence>
<evidence type="ECO:0000256" key="5">
    <source>
        <dbReference type="ARBA" id="ARBA00022763"/>
    </source>
</evidence>
<dbReference type="PROSITE" id="PS51066">
    <property type="entry name" value="ZF_FPG_2"/>
    <property type="match status" value="1"/>
</dbReference>
<dbReference type="SMART" id="SM01232">
    <property type="entry name" value="H2TH"/>
    <property type="match status" value="1"/>
</dbReference>
<dbReference type="FunFam" id="1.10.8.50:FF:000003">
    <property type="entry name" value="Formamidopyrimidine-DNA glycosylase"/>
    <property type="match status" value="1"/>
</dbReference>
<keyword evidence="6 15" id="KW-0863">Zinc-finger</keyword>
<comment type="cofactor">
    <cofactor evidence="15">
        <name>Zn(2+)</name>
        <dbReference type="ChEBI" id="CHEBI:29105"/>
    </cofactor>
    <text evidence="15">Binds 1 zinc ion per subunit.</text>
</comment>
<dbReference type="EMBL" id="PCSD01000065">
    <property type="protein sequence ID" value="PIP33736.1"/>
    <property type="molecule type" value="Genomic_DNA"/>
</dbReference>
<feature type="active site" description="Proton donor; for beta-elimination activity" evidence="15">
    <location>
        <position position="58"/>
    </location>
</feature>
<keyword evidence="10 15" id="KW-0234">DNA repair</keyword>
<protein>
    <recommendedName>
        <fullName evidence="15">Formamidopyrimidine-DNA glycosylase</fullName>
        <shortName evidence="15">Fapy-DNA glycosylase</shortName>
        <ecNumber evidence="15">3.2.2.23</ecNumber>
    </recommendedName>
    <alternativeName>
        <fullName evidence="15">DNA-(apurinic or apyrimidinic site) lyase MutM</fullName>
        <shortName evidence="15">AP lyase MutM</shortName>
        <ecNumber evidence="15">4.2.99.18</ecNumber>
    </alternativeName>
</protein>
<reference evidence="18 19" key="1">
    <citation type="submission" date="2017-09" db="EMBL/GenBank/DDBJ databases">
        <title>Depth-based differentiation of microbial function through sediment-hosted aquifers and enrichment of novel symbionts in the deep terrestrial subsurface.</title>
        <authorList>
            <person name="Probst A.J."/>
            <person name="Ladd B."/>
            <person name="Jarett J.K."/>
            <person name="Geller-Mcgrath D.E."/>
            <person name="Sieber C.M."/>
            <person name="Emerson J.B."/>
            <person name="Anantharaman K."/>
            <person name="Thomas B.C."/>
            <person name="Malmstrom R."/>
            <person name="Stieglmeier M."/>
            <person name="Klingl A."/>
            <person name="Woyke T."/>
            <person name="Ryan C.M."/>
            <person name="Banfield J.F."/>
        </authorList>
    </citation>
    <scope>NUCLEOTIDE SEQUENCE [LARGE SCALE GENOMIC DNA]</scope>
    <source>
        <strain evidence="18">CG23_combo_of_CG06-09_8_20_14_all_49_15</strain>
    </source>
</reference>
<organism evidence="18 19">
    <name type="scientific">Candidatus Falkowbacteria bacterium CG23_combo_of_CG06-09_8_20_14_all_49_15</name>
    <dbReference type="NCBI Taxonomy" id="1974572"/>
    <lineage>
        <taxon>Bacteria</taxon>
        <taxon>Candidatus Falkowiibacteriota</taxon>
    </lineage>
</organism>
<comment type="caution">
    <text evidence="18">The sequence shown here is derived from an EMBL/GenBank/DDBJ whole genome shotgun (WGS) entry which is preliminary data.</text>
</comment>
<comment type="subunit">
    <text evidence="3 15">Monomer.</text>
</comment>
<feature type="active site" description="Proton donor" evidence="15">
    <location>
        <position position="3"/>
    </location>
</feature>
<evidence type="ECO:0000256" key="8">
    <source>
        <dbReference type="ARBA" id="ARBA00022833"/>
    </source>
</evidence>
<keyword evidence="5 15" id="KW-0227">DNA damage</keyword>
<evidence type="ECO:0000256" key="6">
    <source>
        <dbReference type="ARBA" id="ARBA00022771"/>
    </source>
</evidence>
<sequence length="287" mass="32353">MPELPEVETIVRDLRKKIINQRIADVLIFLPRAVQGDPDIFVRILKGNRFSDISRRGKLLIFSLAKGADKLLIHLKMTGQLVYCHQGRLIAGGHSQADFDRHLPNRHTRAGFVFADHARLYFNDLRTFGYLRLASGQELARELDKKFGPEPLSRQFNAIYLARAAKDRKISIKGLLLDQKIVAGIGNIYADEALHAAGIFPGRAAGRVNARQMEKLVAASKRILRQAIKYRGTTFNNYVDADGQRGHFYQHLKVYNRADQPCLACGHLLRKTRIAGRGTAYCPACQH</sequence>
<keyword evidence="13 15" id="KW-0326">Glycosidase</keyword>
<accession>A0A2G9ZKP0</accession>
<dbReference type="InterPro" id="IPR020629">
    <property type="entry name" value="FPG_Glyclase"/>
</dbReference>
<dbReference type="Gene3D" id="1.10.8.50">
    <property type="match status" value="1"/>
</dbReference>
<dbReference type="InterPro" id="IPR015887">
    <property type="entry name" value="DNA_glyclase_Znf_dom_DNA_BS"/>
</dbReference>
<keyword evidence="11 15" id="KW-0456">Lyase</keyword>
<evidence type="ECO:0000256" key="12">
    <source>
        <dbReference type="ARBA" id="ARBA00023268"/>
    </source>
</evidence>
<feature type="binding site" evidence="15">
    <location>
        <position position="126"/>
    </location>
    <ligand>
        <name>DNA</name>
        <dbReference type="ChEBI" id="CHEBI:16991"/>
    </ligand>
</feature>
<evidence type="ECO:0000256" key="2">
    <source>
        <dbReference type="ARBA" id="ARBA00009409"/>
    </source>
</evidence>
<feature type="binding site" evidence="15">
    <location>
        <position position="107"/>
    </location>
    <ligand>
        <name>DNA</name>
        <dbReference type="ChEBI" id="CHEBI:16991"/>
    </ligand>
</feature>
<dbReference type="EC" id="3.2.2.23" evidence="15"/>
<dbReference type="InterPro" id="IPR015886">
    <property type="entry name" value="H2TH_FPG"/>
</dbReference>
<evidence type="ECO:0000256" key="14">
    <source>
        <dbReference type="ARBA" id="ARBA00044632"/>
    </source>
</evidence>
<dbReference type="SUPFAM" id="SSF81624">
    <property type="entry name" value="N-terminal domain of MutM-like DNA repair proteins"/>
    <property type="match status" value="1"/>
</dbReference>
<evidence type="ECO:0000256" key="15">
    <source>
        <dbReference type="HAMAP-Rule" id="MF_00103"/>
    </source>
</evidence>
<dbReference type="InterPro" id="IPR010663">
    <property type="entry name" value="Znf_FPG/IleRS"/>
</dbReference>
<dbReference type="InterPro" id="IPR012319">
    <property type="entry name" value="FPG_cat"/>
</dbReference>
<keyword evidence="8 15" id="KW-0862">Zinc</keyword>
<dbReference type="InterPro" id="IPR035937">
    <property type="entry name" value="FPG_N"/>
</dbReference>
<evidence type="ECO:0000313" key="19">
    <source>
        <dbReference type="Proteomes" id="UP000230729"/>
    </source>
</evidence>
<dbReference type="GO" id="GO:0140078">
    <property type="term" value="F:class I DNA-(apurinic or apyrimidinic site) endonuclease activity"/>
    <property type="evidence" value="ECO:0007669"/>
    <property type="project" value="UniProtKB-EC"/>
</dbReference>
<dbReference type="PROSITE" id="PS01242">
    <property type="entry name" value="ZF_FPG_1"/>
    <property type="match status" value="1"/>
</dbReference>
<dbReference type="GO" id="GO:0006284">
    <property type="term" value="P:base-excision repair"/>
    <property type="evidence" value="ECO:0007669"/>
    <property type="project" value="InterPro"/>
</dbReference>
<dbReference type="PANTHER" id="PTHR22993">
    <property type="entry name" value="FORMAMIDOPYRIMIDINE-DNA GLYCOSYLASE"/>
    <property type="match status" value="1"/>
</dbReference>
<keyword evidence="9 15" id="KW-0238">DNA-binding</keyword>
<evidence type="ECO:0000256" key="3">
    <source>
        <dbReference type="ARBA" id="ARBA00011245"/>
    </source>
</evidence>
<evidence type="ECO:0000256" key="7">
    <source>
        <dbReference type="ARBA" id="ARBA00022801"/>
    </source>
</evidence>
<dbReference type="GO" id="GO:0034039">
    <property type="term" value="F:8-oxo-7,8-dihydroguanine DNA N-glycosylase activity"/>
    <property type="evidence" value="ECO:0007669"/>
    <property type="project" value="TreeGrafter"/>
</dbReference>
<dbReference type="GO" id="GO:0003684">
    <property type="term" value="F:damaged DNA binding"/>
    <property type="evidence" value="ECO:0007669"/>
    <property type="project" value="InterPro"/>
</dbReference>
<comment type="catalytic activity">
    <reaction evidence="1 15">
        <text>Hydrolysis of DNA containing ring-opened 7-methylguanine residues, releasing 2,6-diamino-4-hydroxy-5-(N-methyl)formamidopyrimidine.</text>
        <dbReference type="EC" id="3.2.2.23"/>
    </reaction>
</comment>
<feature type="domain" description="Formamidopyrimidine-DNA glycosylase catalytic" evidence="17">
    <location>
        <begin position="2"/>
        <end position="129"/>
    </location>
</feature>
<dbReference type="GO" id="GO:0008270">
    <property type="term" value="F:zinc ion binding"/>
    <property type="evidence" value="ECO:0007669"/>
    <property type="project" value="UniProtKB-UniRule"/>
</dbReference>
<dbReference type="EC" id="4.2.99.18" evidence="15"/>
<dbReference type="PROSITE" id="PS51068">
    <property type="entry name" value="FPG_CAT"/>
    <property type="match status" value="1"/>
</dbReference>
<dbReference type="NCBIfam" id="NF002211">
    <property type="entry name" value="PRK01103.1"/>
    <property type="match status" value="1"/>
</dbReference>
<comment type="function">
    <text evidence="15">Involved in base excision repair of DNA damaged by oxidation or by mutagenic agents. Acts as DNA glycosylase that recognizes and removes damaged bases. Has a preference for oxidized purines, such as 7,8-dihydro-8-oxoguanine (8-oxoG). Has AP (apurinic/apyrimidinic) lyase activity and introduces nicks in the DNA strand. Cleaves the DNA backbone by beta-delta elimination to generate a single-strand break at the site of the removed base with both 3'- and 5'-phosphates.</text>
</comment>
<dbReference type="SUPFAM" id="SSF46946">
    <property type="entry name" value="S13-like H2TH domain"/>
    <property type="match status" value="1"/>
</dbReference>
<feature type="active site" description="Schiff-base intermediate with DNA" evidence="15">
    <location>
        <position position="2"/>
    </location>
</feature>